<comment type="caution">
    <text evidence="2">The sequence shown here is derived from an EMBL/GenBank/DDBJ whole genome shotgun (WGS) entry which is preliminary data.</text>
</comment>
<proteinExistence type="predicted"/>
<dbReference type="SUPFAM" id="SSF56601">
    <property type="entry name" value="beta-lactamase/transpeptidase-like"/>
    <property type="match status" value="1"/>
</dbReference>
<evidence type="ECO:0008006" key="4">
    <source>
        <dbReference type="Google" id="ProtNLM"/>
    </source>
</evidence>
<evidence type="ECO:0000313" key="2">
    <source>
        <dbReference type="EMBL" id="GAA2608148.1"/>
    </source>
</evidence>
<feature type="signal peptide" evidence="1">
    <location>
        <begin position="1"/>
        <end position="20"/>
    </location>
</feature>
<dbReference type="Proteomes" id="UP001501447">
    <property type="component" value="Unassembled WGS sequence"/>
</dbReference>
<protein>
    <recommendedName>
        <fullName evidence="4">Beta-lactamase-related domain-containing protein</fullName>
    </recommendedName>
</protein>
<evidence type="ECO:0000256" key="1">
    <source>
        <dbReference type="SAM" id="SignalP"/>
    </source>
</evidence>
<reference evidence="2 3" key="1">
    <citation type="journal article" date="2019" name="Int. J. Syst. Evol. Microbiol.">
        <title>The Global Catalogue of Microorganisms (GCM) 10K type strain sequencing project: providing services to taxonomists for standard genome sequencing and annotation.</title>
        <authorList>
            <consortium name="The Broad Institute Genomics Platform"/>
            <consortium name="The Broad Institute Genome Sequencing Center for Infectious Disease"/>
            <person name="Wu L."/>
            <person name="Ma J."/>
        </authorList>
    </citation>
    <scope>NUCLEOTIDE SEQUENCE [LARGE SCALE GENOMIC DNA]</scope>
    <source>
        <strain evidence="2 3">JCM 16373</strain>
    </source>
</reference>
<organism evidence="2 3">
    <name type="scientific">Streptomyces axinellae</name>
    <dbReference type="NCBI Taxonomy" id="552788"/>
    <lineage>
        <taxon>Bacteria</taxon>
        <taxon>Bacillati</taxon>
        <taxon>Actinomycetota</taxon>
        <taxon>Actinomycetes</taxon>
        <taxon>Kitasatosporales</taxon>
        <taxon>Streptomycetaceae</taxon>
        <taxon>Streptomyces</taxon>
    </lineage>
</organism>
<dbReference type="Gene3D" id="3.40.710.10">
    <property type="entry name" value="DD-peptidase/beta-lactamase superfamily"/>
    <property type="match status" value="1"/>
</dbReference>
<keyword evidence="3" id="KW-1185">Reference proteome</keyword>
<evidence type="ECO:0000313" key="3">
    <source>
        <dbReference type="Proteomes" id="UP001501447"/>
    </source>
</evidence>
<accession>A0ABN3Q0K9</accession>
<keyword evidence="1" id="KW-0732">Signal</keyword>
<sequence>MLAGLFAVPLPTMVAPAANAATAPVPGDPLTGSGAVNRTRLTAAQLTGGSAEDTVPDSAFALPARAAPPTHSFEGTLTLDGLATAGGFRALKDPDGYADAAATRHLPPVGIALVQNGSHLVPAKRGLQYTGNPAWNLAMGPGRAWNEDGDGQRTRASLPFALIERNANCVHNGALTFLFDNTSISEVRYQITTETCEYFQFDMWGQVAADYRPGPVEGAENLRDAYASEVKDRLPTKPISALAGDYPDSGVDVSKFGSGVTPSALSTFGFYFGGVHYVGNCRTRQGEYPFCGQMLLPSYSTAKSAFAGTAMLRLAQRYGPAVAQEKLSDRIPEAAGKTAWSGVTLDQTLDMATGNYTSPGYETDESGRTMADFFAAEPYSDKMRLALSFPRKARPGSTWVYHTSDTFLATRAMNNYLRDKAGSGADIFDMLRDDVLGPLGVGPDSLVSSRTGNSPGGVAFGGYGMFWTQDSVAKFAKFLNNDHGAVNGKQLLDPALLAATMQRTPQDRGMTTTGAKPMKYQNGFWGREFTSADNAAYTSPFYVPFMSGYGGITVAMMPNGASYYYFSDNNEFSWNAAVAEADKLAPMPGAAATAR</sequence>
<feature type="chain" id="PRO_5046966157" description="Beta-lactamase-related domain-containing protein" evidence="1">
    <location>
        <begin position="21"/>
        <end position="595"/>
    </location>
</feature>
<gene>
    <name evidence="2" type="ORF">GCM10009863_21950</name>
</gene>
<dbReference type="InterPro" id="IPR012338">
    <property type="entry name" value="Beta-lactam/transpept-like"/>
</dbReference>
<name>A0ABN3Q0K9_9ACTN</name>
<dbReference type="EMBL" id="BAAARJ010000006">
    <property type="protein sequence ID" value="GAA2608148.1"/>
    <property type="molecule type" value="Genomic_DNA"/>
</dbReference>